<dbReference type="PANTHER" id="PTHR47331">
    <property type="entry name" value="PHD-TYPE DOMAIN-CONTAINING PROTEIN"/>
    <property type="match status" value="1"/>
</dbReference>
<reference evidence="3" key="1">
    <citation type="submission" date="2016-06" db="UniProtKB">
        <authorList>
            <consortium name="WormBaseParasite"/>
        </authorList>
    </citation>
    <scope>IDENTIFICATION</scope>
</reference>
<evidence type="ECO:0000313" key="3">
    <source>
        <dbReference type="WBParaSite" id="ECPE_0000106901-mRNA-1"/>
    </source>
</evidence>
<gene>
    <name evidence="1" type="ORF">ECPE_LOCUS1069</name>
</gene>
<accession>A0A183A284</accession>
<evidence type="ECO:0000313" key="2">
    <source>
        <dbReference type="Proteomes" id="UP000272942"/>
    </source>
</evidence>
<name>A0A183A284_9TREM</name>
<dbReference type="AlphaFoldDB" id="A0A183A284"/>
<evidence type="ECO:0000313" key="1">
    <source>
        <dbReference type="EMBL" id="VDP32816.1"/>
    </source>
</evidence>
<proteinExistence type="predicted"/>
<sequence>MQVKVPEGQRDALRLCWWPDGDLDGLAQEYRMTVHPFGANSSFFCANFTLKTTVNKFAQHFKTPLSSCVEHNFYVEDFLGSFDSIEEAVRHIRDLSKLLLMGGFKVTNWMSNNRHAIDCVPADEQAPSLRKLQGSPLQTDRVLGLQWDSEKDEFLF</sequence>
<dbReference type="WBParaSite" id="ECPE_0000106901-mRNA-1">
    <property type="protein sequence ID" value="ECPE_0000106901-mRNA-1"/>
    <property type="gene ID" value="ECPE_0000106901"/>
</dbReference>
<dbReference type="OrthoDB" id="6142605at2759"/>
<keyword evidence="2" id="KW-1185">Reference proteome</keyword>
<reference evidence="1 2" key="2">
    <citation type="submission" date="2018-11" db="EMBL/GenBank/DDBJ databases">
        <authorList>
            <consortium name="Pathogen Informatics"/>
        </authorList>
    </citation>
    <scope>NUCLEOTIDE SEQUENCE [LARGE SCALE GENOMIC DNA]</scope>
    <source>
        <strain evidence="1 2">Egypt</strain>
    </source>
</reference>
<organism evidence="3">
    <name type="scientific">Echinostoma caproni</name>
    <dbReference type="NCBI Taxonomy" id="27848"/>
    <lineage>
        <taxon>Eukaryota</taxon>
        <taxon>Metazoa</taxon>
        <taxon>Spiralia</taxon>
        <taxon>Lophotrochozoa</taxon>
        <taxon>Platyhelminthes</taxon>
        <taxon>Trematoda</taxon>
        <taxon>Digenea</taxon>
        <taxon>Plagiorchiida</taxon>
        <taxon>Echinostomata</taxon>
        <taxon>Echinostomatoidea</taxon>
        <taxon>Echinostomatidae</taxon>
        <taxon>Echinostoma</taxon>
    </lineage>
</organism>
<protein>
    <submittedName>
        <fullName evidence="3">Reverse transcriptase domain-containing protein</fullName>
    </submittedName>
</protein>
<dbReference type="EMBL" id="UZAN01005101">
    <property type="protein sequence ID" value="VDP32816.1"/>
    <property type="molecule type" value="Genomic_DNA"/>
</dbReference>
<dbReference type="Proteomes" id="UP000272942">
    <property type="component" value="Unassembled WGS sequence"/>
</dbReference>